<proteinExistence type="predicted"/>
<feature type="chain" id="PRO_5026725571" description="FTP domain-containing protein" evidence="6">
    <location>
        <begin position="25"/>
        <end position="601"/>
    </location>
</feature>
<feature type="domain" description="FTP" evidence="7">
    <location>
        <begin position="83"/>
        <end position="122"/>
    </location>
</feature>
<evidence type="ECO:0000256" key="5">
    <source>
        <dbReference type="ARBA" id="ARBA00023049"/>
    </source>
</evidence>
<dbReference type="Pfam" id="PF07504">
    <property type="entry name" value="FTP"/>
    <property type="match status" value="1"/>
</dbReference>
<keyword evidence="4" id="KW-0862">Zinc</keyword>
<name>A0A6L3ZIQ6_9FLAO</name>
<dbReference type="AlphaFoldDB" id="A0A6L3ZIQ6"/>
<organism evidence="8 9">
    <name type="scientific">Phaeocystidibacter marisrubri</name>
    <dbReference type="NCBI Taxonomy" id="1577780"/>
    <lineage>
        <taxon>Bacteria</taxon>
        <taxon>Pseudomonadati</taxon>
        <taxon>Bacteroidota</taxon>
        <taxon>Flavobacteriia</taxon>
        <taxon>Flavobacteriales</taxon>
        <taxon>Phaeocystidibacteraceae</taxon>
        <taxon>Phaeocystidibacter</taxon>
    </lineage>
</organism>
<evidence type="ECO:0000259" key="7">
    <source>
        <dbReference type="Pfam" id="PF07504"/>
    </source>
</evidence>
<dbReference type="InterPro" id="IPR011096">
    <property type="entry name" value="FTP_domain"/>
</dbReference>
<dbReference type="OrthoDB" id="5289240at2"/>
<keyword evidence="6" id="KW-0732">Signal</keyword>
<feature type="signal peptide" evidence="6">
    <location>
        <begin position="1"/>
        <end position="24"/>
    </location>
</feature>
<keyword evidence="9" id="KW-1185">Reference proteome</keyword>
<sequence>MKRSGYSTNVCIALAMLLSASVFGQKHGLEDSNTWAHPVMQKKAIQWYDGTRIQDDAEAAIRTAVFHEVPELTGSALELDGVSTSPTGKHYRFYQTISGQRVFGAGLTANVDLNNRITLITANVYPTALANGTPLLESTTISSDDFLNASEAGVWFYNGTDLQPTIRKVIIDGYQYEEVVVDASNSVIWHRDLNLHVDTPLTIAVFNPDPLTTAQSTYMSPYLDMNDNNETVLNPLRTIKQVPGTYSNGSFKLENPWVVIQDFDSPSIPVATGVSSTFDFGRSDDRFEQGNAFYHLTAFQLYMQSLGFNLVNYQIPVDANALSGSDNSMFSRSTNPPRLFFGEGGVDDAEDADVIVHEYGHAISYSAAPNTNSGTERGCLDEANGDYLAASYSRSISSYGYDRIFSWDGHNEYWQGRNGYSNKKYTSLSFTGIYANTDIWVAAMMEIWSRLGRETTDKLLLESLYGYSVNMTMSQAAMLVVQADSSFNGGQNIQPIWESFVMYSILPSAPWSIDESQLETVRFNNTASFPTTGELNVSLNANSSYRFMLTDLSGRTLDNGTIPSGQSNWNYDGSALNNGVYIMTLINEHDKAYSEKLIRSR</sequence>
<dbReference type="GO" id="GO:0046872">
    <property type="term" value="F:metal ion binding"/>
    <property type="evidence" value="ECO:0007669"/>
    <property type="project" value="UniProtKB-KW"/>
</dbReference>
<evidence type="ECO:0000256" key="1">
    <source>
        <dbReference type="ARBA" id="ARBA00022670"/>
    </source>
</evidence>
<evidence type="ECO:0000313" key="9">
    <source>
        <dbReference type="Proteomes" id="UP000484164"/>
    </source>
</evidence>
<evidence type="ECO:0000256" key="4">
    <source>
        <dbReference type="ARBA" id="ARBA00022833"/>
    </source>
</evidence>
<accession>A0A6L3ZIQ6</accession>
<dbReference type="Proteomes" id="UP000484164">
    <property type="component" value="Unassembled WGS sequence"/>
</dbReference>
<protein>
    <recommendedName>
        <fullName evidence="7">FTP domain-containing protein</fullName>
    </recommendedName>
</protein>
<gene>
    <name evidence="8" type="ORF">F8C82_05030</name>
</gene>
<keyword evidence="5" id="KW-0482">Metalloprotease</keyword>
<evidence type="ECO:0000313" key="8">
    <source>
        <dbReference type="EMBL" id="KAB2817771.1"/>
    </source>
</evidence>
<reference evidence="8 9" key="1">
    <citation type="submission" date="2019-10" db="EMBL/GenBank/DDBJ databases">
        <title>Genome sequence of Phaeocystidibacter marisrubri JCM30614 (type strain).</title>
        <authorList>
            <person name="Bowman J.P."/>
        </authorList>
    </citation>
    <scope>NUCLEOTIDE SEQUENCE [LARGE SCALE GENOMIC DNA]</scope>
    <source>
        <strain evidence="8 9">JCM 30614</strain>
    </source>
</reference>
<dbReference type="RefSeq" id="WP_151692459.1">
    <property type="nucleotide sequence ID" value="NZ_BMGX01000002.1"/>
</dbReference>
<evidence type="ECO:0000256" key="3">
    <source>
        <dbReference type="ARBA" id="ARBA00022801"/>
    </source>
</evidence>
<keyword evidence="1" id="KW-0645">Protease</keyword>
<dbReference type="GO" id="GO:0008237">
    <property type="term" value="F:metallopeptidase activity"/>
    <property type="evidence" value="ECO:0007669"/>
    <property type="project" value="UniProtKB-KW"/>
</dbReference>
<keyword evidence="2" id="KW-0479">Metal-binding</keyword>
<dbReference type="EMBL" id="WBVQ01000001">
    <property type="protein sequence ID" value="KAB2817771.1"/>
    <property type="molecule type" value="Genomic_DNA"/>
</dbReference>
<comment type="caution">
    <text evidence="8">The sequence shown here is derived from an EMBL/GenBank/DDBJ whole genome shotgun (WGS) entry which is preliminary data.</text>
</comment>
<keyword evidence="3" id="KW-0378">Hydrolase</keyword>
<dbReference type="SUPFAM" id="SSF55486">
    <property type="entry name" value="Metalloproteases ('zincins'), catalytic domain"/>
    <property type="match status" value="1"/>
</dbReference>
<evidence type="ECO:0000256" key="6">
    <source>
        <dbReference type="SAM" id="SignalP"/>
    </source>
</evidence>
<dbReference type="GO" id="GO:0006508">
    <property type="term" value="P:proteolysis"/>
    <property type="evidence" value="ECO:0007669"/>
    <property type="project" value="UniProtKB-KW"/>
</dbReference>
<evidence type="ECO:0000256" key="2">
    <source>
        <dbReference type="ARBA" id="ARBA00022723"/>
    </source>
</evidence>